<organism evidence="7 8">
    <name type="scientific">Trapa natans</name>
    <name type="common">Water chestnut</name>
    <dbReference type="NCBI Taxonomy" id="22666"/>
    <lineage>
        <taxon>Eukaryota</taxon>
        <taxon>Viridiplantae</taxon>
        <taxon>Streptophyta</taxon>
        <taxon>Embryophyta</taxon>
        <taxon>Tracheophyta</taxon>
        <taxon>Spermatophyta</taxon>
        <taxon>Magnoliopsida</taxon>
        <taxon>eudicotyledons</taxon>
        <taxon>Gunneridae</taxon>
        <taxon>Pentapetalae</taxon>
        <taxon>rosids</taxon>
        <taxon>malvids</taxon>
        <taxon>Myrtales</taxon>
        <taxon>Lythraceae</taxon>
        <taxon>Trapa</taxon>
    </lineage>
</organism>
<evidence type="ECO:0000256" key="1">
    <source>
        <dbReference type="ARBA" id="ARBA00022603"/>
    </source>
</evidence>
<dbReference type="InterPro" id="IPR036390">
    <property type="entry name" value="WH_DNA-bd_sf"/>
</dbReference>
<evidence type="ECO:0000259" key="6">
    <source>
        <dbReference type="Pfam" id="PF08100"/>
    </source>
</evidence>
<keyword evidence="1" id="KW-0489">Methyltransferase</keyword>
<dbReference type="PIRSF" id="PIRSF005739">
    <property type="entry name" value="O-mtase"/>
    <property type="match status" value="1"/>
</dbReference>
<feature type="domain" description="O-methyltransferase dimerisation" evidence="6">
    <location>
        <begin position="27"/>
        <end position="119"/>
    </location>
</feature>
<keyword evidence="3" id="KW-0949">S-adenosyl-L-methionine</keyword>
<gene>
    <name evidence="7" type="ORF">SAY86_014208</name>
</gene>
<keyword evidence="2" id="KW-0808">Transferase</keyword>
<keyword evidence="8" id="KW-1185">Reference proteome</keyword>
<evidence type="ECO:0000256" key="4">
    <source>
        <dbReference type="PIRSR" id="PIRSR005739-1"/>
    </source>
</evidence>
<name>A0AAN7KXW9_TRANT</name>
<dbReference type="SUPFAM" id="SSF46785">
    <property type="entry name" value="Winged helix' DNA-binding domain"/>
    <property type="match status" value="1"/>
</dbReference>
<dbReference type="GO" id="GO:0046983">
    <property type="term" value="F:protein dimerization activity"/>
    <property type="evidence" value="ECO:0007669"/>
    <property type="project" value="InterPro"/>
</dbReference>
<feature type="active site" description="Proton acceptor" evidence="4">
    <location>
        <position position="272"/>
    </location>
</feature>
<protein>
    <submittedName>
        <fullName evidence="7">Uncharacterized protein</fullName>
    </submittedName>
</protein>
<sequence length="365" mass="39766">MAQKGDQKSAIVTDAIDDEAIIYASVLASSYIVPMVLNAAIELGVLDIINEAGPDKKLSSSEIASTVGAKNPCAGPSIDRMLRLLASHSVLKCSIGDGDDGESIRRVYELTPVGRLFVKNKEGGSLVGFLGFSHNQAILDIRHYMKDAVLEGGIPFKLAHGLPAFEYMRGDPEFSSAFNTAVSFHSSMVTEKILDRYTGFQDVSVLIDVGGGRGTTLNMIISKYPHIKGINIDLPQVIGGAPHFEGIEHIGGNMFEEVPARGDAIFLKRVCHNWSDEKCLKVLKNCHAALEDNGKLIIVDSIMPDESGSSLVDKYVSHYDNIMFTQHEGKERTEEEFRALGKEAGFSGFQLACCACAHWVMELRK</sequence>
<proteinExistence type="predicted"/>
<dbReference type="GO" id="GO:0032259">
    <property type="term" value="P:methylation"/>
    <property type="evidence" value="ECO:0007669"/>
    <property type="project" value="UniProtKB-KW"/>
</dbReference>
<reference evidence="7 8" key="1">
    <citation type="journal article" date="2023" name="Hortic Res">
        <title>Pangenome of water caltrop reveals structural variations and asymmetric subgenome divergence after allopolyploidization.</title>
        <authorList>
            <person name="Zhang X."/>
            <person name="Chen Y."/>
            <person name="Wang L."/>
            <person name="Yuan Y."/>
            <person name="Fang M."/>
            <person name="Shi L."/>
            <person name="Lu R."/>
            <person name="Comes H.P."/>
            <person name="Ma Y."/>
            <person name="Chen Y."/>
            <person name="Huang G."/>
            <person name="Zhou Y."/>
            <person name="Zheng Z."/>
            <person name="Qiu Y."/>
        </authorList>
    </citation>
    <scope>NUCLEOTIDE SEQUENCE [LARGE SCALE GENOMIC DNA]</scope>
    <source>
        <strain evidence="7">F231</strain>
    </source>
</reference>
<dbReference type="GO" id="GO:0008171">
    <property type="term" value="F:O-methyltransferase activity"/>
    <property type="evidence" value="ECO:0007669"/>
    <property type="project" value="InterPro"/>
</dbReference>
<dbReference type="InterPro" id="IPR016461">
    <property type="entry name" value="COMT-like"/>
</dbReference>
<dbReference type="PANTHER" id="PTHR11746">
    <property type="entry name" value="O-METHYLTRANSFERASE"/>
    <property type="match status" value="1"/>
</dbReference>
<evidence type="ECO:0000259" key="5">
    <source>
        <dbReference type="Pfam" id="PF00891"/>
    </source>
</evidence>
<dbReference type="FunFam" id="1.10.10.10:FF:000357">
    <property type="entry name" value="Caffeic acid 3-O-methyltransferase"/>
    <property type="match status" value="1"/>
</dbReference>
<evidence type="ECO:0000256" key="3">
    <source>
        <dbReference type="ARBA" id="ARBA00022691"/>
    </source>
</evidence>
<dbReference type="AlphaFoldDB" id="A0AAN7KXW9"/>
<dbReference type="InterPro" id="IPR036388">
    <property type="entry name" value="WH-like_DNA-bd_sf"/>
</dbReference>
<evidence type="ECO:0000256" key="2">
    <source>
        <dbReference type="ARBA" id="ARBA00022679"/>
    </source>
</evidence>
<dbReference type="Gene3D" id="3.40.50.150">
    <property type="entry name" value="Vaccinia Virus protein VP39"/>
    <property type="match status" value="1"/>
</dbReference>
<dbReference type="InterPro" id="IPR012967">
    <property type="entry name" value="COMT_dimerisation"/>
</dbReference>
<dbReference type="Proteomes" id="UP001346149">
    <property type="component" value="Unassembled WGS sequence"/>
</dbReference>
<dbReference type="PROSITE" id="PS51683">
    <property type="entry name" value="SAM_OMT_II"/>
    <property type="match status" value="1"/>
</dbReference>
<dbReference type="InterPro" id="IPR001077">
    <property type="entry name" value="COMT_C"/>
</dbReference>
<dbReference type="EMBL" id="JAXQNO010000020">
    <property type="protein sequence ID" value="KAK4772433.1"/>
    <property type="molecule type" value="Genomic_DNA"/>
</dbReference>
<dbReference type="SUPFAM" id="SSF53335">
    <property type="entry name" value="S-adenosyl-L-methionine-dependent methyltransferases"/>
    <property type="match status" value="1"/>
</dbReference>
<dbReference type="Gene3D" id="1.10.10.10">
    <property type="entry name" value="Winged helix-like DNA-binding domain superfamily/Winged helix DNA-binding domain"/>
    <property type="match status" value="1"/>
</dbReference>
<dbReference type="InterPro" id="IPR029063">
    <property type="entry name" value="SAM-dependent_MTases_sf"/>
</dbReference>
<dbReference type="Pfam" id="PF00891">
    <property type="entry name" value="Methyltransf_2"/>
    <property type="match status" value="1"/>
</dbReference>
<dbReference type="Pfam" id="PF08100">
    <property type="entry name" value="Dimerisation"/>
    <property type="match status" value="1"/>
</dbReference>
<accession>A0AAN7KXW9</accession>
<comment type="caution">
    <text evidence="7">The sequence shown here is derived from an EMBL/GenBank/DDBJ whole genome shotgun (WGS) entry which is preliminary data.</text>
</comment>
<evidence type="ECO:0000313" key="7">
    <source>
        <dbReference type="EMBL" id="KAK4772433.1"/>
    </source>
</evidence>
<feature type="domain" description="O-methyltransferase C-terminal" evidence="5">
    <location>
        <begin position="143"/>
        <end position="347"/>
    </location>
</feature>
<evidence type="ECO:0000313" key="8">
    <source>
        <dbReference type="Proteomes" id="UP001346149"/>
    </source>
</evidence>